<dbReference type="Gene3D" id="2.120.10.30">
    <property type="entry name" value="TolB, C-terminal domain"/>
    <property type="match status" value="1"/>
</dbReference>
<evidence type="ECO:0000313" key="3">
    <source>
        <dbReference type="Proteomes" id="UP000306628"/>
    </source>
</evidence>
<dbReference type="OrthoDB" id="3347970at2"/>
<feature type="chain" id="PRO_5039582974" description="WD40 repeat domain-containing protein" evidence="1">
    <location>
        <begin position="26"/>
        <end position="288"/>
    </location>
</feature>
<proteinExistence type="predicted"/>
<evidence type="ECO:0008006" key="4">
    <source>
        <dbReference type="Google" id="ProtNLM"/>
    </source>
</evidence>
<keyword evidence="3" id="KW-1185">Reference proteome</keyword>
<feature type="signal peptide" evidence="1">
    <location>
        <begin position="1"/>
        <end position="25"/>
    </location>
</feature>
<reference evidence="2 3" key="1">
    <citation type="submission" date="2019-05" db="EMBL/GenBank/DDBJ databases">
        <title>Draft genome sequence of Nonomuraea zeae DSM 100528.</title>
        <authorList>
            <person name="Saricaoglu S."/>
            <person name="Isik K."/>
        </authorList>
    </citation>
    <scope>NUCLEOTIDE SEQUENCE [LARGE SCALE GENOMIC DNA]</scope>
    <source>
        <strain evidence="2 3">DSM 100528</strain>
    </source>
</reference>
<sequence>MKIRVVAGVALGAALVIPSAASASAAPELSGAAVYASTGNQLSRYEAGEWSTLAKTGTMPQFSASPDGKKAAWVTAGGKLQIKQDGRTTTVVSGLQGGTPCLTPVWSPDSARVAYAAGSTIMSVKADGSGAPRKLGASAGVCHLAWSANGRYVAGYSGEADALYRLDVTTGKSAKAKGVKLVTHLQSLSPDGRKAVVEFPQHPDALGDGSWPTYFKPVVVDMVTGKRQSPAVKGKLLGAFYLADGRLVVRVGGAQHNTLVVLDGAGKEVQRVAEPAKARKLALLQVLP</sequence>
<dbReference type="SUPFAM" id="SSF82171">
    <property type="entry name" value="DPP6 N-terminal domain-like"/>
    <property type="match status" value="1"/>
</dbReference>
<dbReference type="RefSeq" id="WP_138690459.1">
    <property type="nucleotide sequence ID" value="NZ_JBHSAZ010000006.1"/>
</dbReference>
<gene>
    <name evidence="2" type="ORF">ETD85_15785</name>
</gene>
<dbReference type="AlphaFoldDB" id="A0A5S4GP60"/>
<name>A0A5S4GP60_9ACTN</name>
<keyword evidence="1" id="KW-0732">Signal</keyword>
<evidence type="ECO:0000313" key="2">
    <source>
        <dbReference type="EMBL" id="TMR34738.1"/>
    </source>
</evidence>
<accession>A0A5S4GP60</accession>
<dbReference type="Proteomes" id="UP000306628">
    <property type="component" value="Unassembled WGS sequence"/>
</dbReference>
<protein>
    <recommendedName>
        <fullName evidence="4">WD40 repeat domain-containing protein</fullName>
    </recommendedName>
</protein>
<comment type="caution">
    <text evidence="2">The sequence shown here is derived from an EMBL/GenBank/DDBJ whole genome shotgun (WGS) entry which is preliminary data.</text>
</comment>
<evidence type="ECO:0000256" key="1">
    <source>
        <dbReference type="SAM" id="SignalP"/>
    </source>
</evidence>
<dbReference type="EMBL" id="VCKX01000041">
    <property type="protein sequence ID" value="TMR34738.1"/>
    <property type="molecule type" value="Genomic_DNA"/>
</dbReference>
<dbReference type="InterPro" id="IPR011042">
    <property type="entry name" value="6-blade_b-propeller_TolB-like"/>
</dbReference>
<organism evidence="2 3">
    <name type="scientific">Nonomuraea zeae</name>
    <dbReference type="NCBI Taxonomy" id="1642303"/>
    <lineage>
        <taxon>Bacteria</taxon>
        <taxon>Bacillati</taxon>
        <taxon>Actinomycetota</taxon>
        <taxon>Actinomycetes</taxon>
        <taxon>Streptosporangiales</taxon>
        <taxon>Streptosporangiaceae</taxon>
        <taxon>Nonomuraea</taxon>
    </lineage>
</organism>